<proteinExistence type="inferred from homology"/>
<feature type="domain" description="Fibronectin type III-like" evidence="4">
    <location>
        <begin position="678"/>
        <end position="749"/>
    </location>
</feature>
<evidence type="ECO:0000313" key="5">
    <source>
        <dbReference type="EMBL" id="WCT12589.1"/>
    </source>
</evidence>
<dbReference type="InterPro" id="IPR036962">
    <property type="entry name" value="Glyco_hydro_3_N_sf"/>
</dbReference>
<name>A0ABY7T8J8_9SPHI</name>
<evidence type="ECO:0000259" key="4">
    <source>
        <dbReference type="SMART" id="SM01217"/>
    </source>
</evidence>
<dbReference type="PANTHER" id="PTHR42715:SF10">
    <property type="entry name" value="BETA-GLUCOSIDASE"/>
    <property type="match status" value="1"/>
</dbReference>
<dbReference type="InterPro" id="IPR001764">
    <property type="entry name" value="Glyco_hydro_3_N"/>
</dbReference>
<protein>
    <submittedName>
        <fullName evidence="5">Glycoside hydrolase family 3 C-terminal domain-containing protein</fullName>
    </submittedName>
</protein>
<dbReference type="Pfam" id="PF14310">
    <property type="entry name" value="Fn3-like"/>
    <property type="match status" value="1"/>
</dbReference>
<dbReference type="Pfam" id="PF00933">
    <property type="entry name" value="Glyco_hydro_3"/>
    <property type="match status" value="1"/>
</dbReference>
<dbReference type="InterPro" id="IPR002772">
    <property type="entry name" value="Glyco_hydro_3_C"/>
</dbReference>
<reference evidence="5 6" key="1">
    <citation type="submission" date="2023-02" db="EMBL/GenBank/DDBJ databases">
        <title>Genome sequence of Mucilaginibacter jinjuensis strain KACC 16571.</title>
        <authorList>
            <person name="Kim S."/>
            <person name="Heo J."/>
            <person name="Kwon S.-W."/>
        </authorList>
    </citation>
    <scope>NUCLEOTIDE SEQUENCE [LARGE SCALE GENOMIC DNA]</scope>
    <source>
        <strain evidence="5 6">KACC 16571</strain>
    </source>
</reference>
<evidence type="ECO:0000256" key="2">
    <source>
        <dbReference type="ARBA" id="ARBA00022801"/>
    </source>
</evidence>
<dbReference type="PANTHER" id="PTHR42715">
    <property type="entry name" value="BETA-GLUCOSIDASE"/>
    <property type="match status" value="1"/>
</dbReference>
<dbReference type="InterPro" id="IPR026891">
    <property type="entry name" value="Fn3-like"/>
</dbReference>
<dbReference type="Pfam" id="PF01915">
    <property type="entry name" value="Glyco_hydro_3_C"/>
    <property type="match status" value="1"/>
</dbReference>
<keyword evidence="6" id="KW-1185">Reference proteome</keyword>
<evidence type="ECO:0000256" key="1">
    <source>
        <dbReference type="ARBA" id="ARBA00005336"/>
    </source>
</evidence>
<dbReference type="SUPFAM" id="SSF52279">
    <property type="entry name" value="Beta-D-glucan exohydrolase, C-terminal domain"/>
    <property type="match status" value="1"/>
</dbReference>
<dbReference type="SMART" id="SM01217">
    <property type="entry name" value="Fn3_like"/>
    <property type="match status" value="1"/>
</dbReference>
<comment type="similarity">
    <text evidence="1">Belongs to the glycosyl hydrolase 3 family.</text>
</comment>
<dbReference type="SUPFAM" id="SSF51445">
    <property type="entry name" value="(Trans)glycosidases"/>
    <property type="match status" value="1"/>
</dbReference>
<keyword evidence="3" id="KW-0732">Signal</keyword>
<dbReference type="InterPro" id="IPR050288">
    <property type="entry name" value="Cellulose_deg_GH3"/>
</dbReference>
<dbReference type="Gene3D" id="3.40.50.1700">
    <property type="entry name" value="Glycoside hydrolase family 3 C-terminal domain"/>
    <property type="match status" value="1"/>
</dbReference>
<dbReference type="PRINTS" id="PR00133">
    <property type="entry name" value="GLHYDRLASE3"/>
</dbReference>
<evidence type="ECO:0000256" key="3">
    <source>
        <dbReference type="SAM" id="SignalP"/>
    </source>
</evidence>
<organism evidence="5 6">
    <name type="scientific">Mucilaginibacter jinjuensis</name>
    <dbReference type="NCBI Taxonomy" id="1176721"/>
    <lineage>
        <taxon>Bacteria</taxon>
        <taxon>Pseudomonadati</taxon>
        <taxon>Bacteroidota</taxon>
        <taxon>Sphingobacteriia</taxon>
        <taxon>Sphingobacteriales</taxon>
        <taxon>Sphingobacteriaceae</taxon>
        <taxon>Mucilaginibacter</taxon>
    </lineage>
</organism>
<dbReference type="EMBL" id="CP117167">
    <property type="protein sequence ID" value="WCT12589.1"/>
    <property type="molecule type" value="Genomic_DNA"/>
</dbReference>
<dbReference type="InterPro" id="IPR017853">
    <property type="entry name" value="GH"/>
</dbReference>
<keyword evidence="2 5" id="KW-0378">Hydrolase</keyword>
<dbReference type="InterPro" id="IPR036881">
    <property type="entry name" value="Glyco_hydro_3_C_sf"/>
</dbReference>
<dbReference type="InterPro" id="IPR013783">
    <property type="entry name" value="Ig-like_fold"/>
</dbReference>
<sequence length="784" mass="84798">MKPFKILCLALLVPSILSAQKNPATKLPQLGKAPLKSVVAAMTLEEKVKLIVGMGFNIEGIPPGMLPPVDPADNVAEKVVGAAGRSHAVSRLGIPTLTLSDGPAGVRINPIRHKDSTKTYYATAFPVGTLLASSWDTALVKRVGVAFGREVLEYGIDILLAPGMNIQRNPLGGRNFEYYSEEPIIAGNMAASFVKGIQSNGVGTSIKHFAANNAEFNRMNLNTYVSERALREIYLRGFEIAVKTAQPWTVMSSYNYINSTYTSESKDLLTTILRNEWGFKGYVMTDWFGGKNAVAQVNAGNDQLMPGTTIQTKEVLEGVKSGKISMEQLDKNVTHILNIILKSPTFKGYKYSDKPDLKADARVSRMAATEGMVLLKNNDNTLPLTGTKSIALFGNTSYDLIAGGTGSGDVNKAYVISVDKGFANAGYKVDATLSSTYKAYITDQKAKRPKPKMMFLAPEPIGEMPLSADLLKAQANKSDIGVITIGRLAGEGGDRKEADDFNLTAVEQTMINDVTKAFHDNGKKVVVILNIGGPVETASWRDKVDGILLAWDPGLEGGNAIADVLSGKVNPSGKLTATFPMAYADVPNAKDFPGKELPGQKSTNPLMGNPAEVTYDDGIYVGYRYFNTFDVKPAYEFGYGLSYTKFDYSKLKLSSDNFKGKITASVLITNQGKVAGKEVVQLYLSAPHKNLNKPESELKGFVKTRLLKPGEAQLVSFVLDARSLASFNTATETWVAEKGDYKVKIGASSLDIKKSEKFSLANDLNVLKVHKALAPASEIKELTK</sequence>
<dbReference type="Gene3D" id="2.60.40.10">
    <property type="entry name" value="Immunoglobulins"/>
    <property type="match status" value="1"/>
</dbReference>
<dbReference type="Gene3D" id="3.20.20.300">
    <property type="entry name" value="Glycoside hydrolase, family 3, N-terminal domain"/>
    <property type="match status" value="1"/>
</dbReference>
<feature type="signal peptide" evidence="3">
    <location>
        <begin position="1"/>
        <end position="19"/>
    </location>
</feature>
<feature type="chain" id="PRO_5046605126" evidence="3">
    <location>
        <begin position="20"/>
        <end position="784"/>
    </location>
</feature>
<dbReference type="Proteomes" id="UP001216139">
    <property type="component" value="Chromosome"/>
</dbReference>
<dbReference type="GO" id="GO:0016787">
    <property type="term" value="F:hydrolase activity"/>
    <property type="evidence" value="ECO:0007669"/>
    <property type="project" value="UniProtKB-KW"/>
</dbReference>
<accession>A0ABY7T8J8</accession>
<gene>
    <name evidence="5" type="ORF">PQO05_01420</name>
</gene>
<dbReference type="RefSeq" id="WP_273630853.1">
    <property type="nucleotide sequence ID" value="NZ_CP117167.1"/>
</dbReference>
<evidence type="ECO:0000313" key="6">
    <source>
        <dbReference type="Proteomes" id="UP001216139"/>
    </source>
</evidence>